<dbReference type="WBParaSite" id="BTMF_0000951301-mRNA-1">
    <property type="protein sequence ID" value="BTMF_0000951301-mRNA-1"/>
    <property type="gene ID" value="BTMF_0000951301"/>
</dbReference>
<evidence type="ECO:0000313" key="3">
    <source>
        <dbReference type="WBParaSite" id="BTMF_0000951301-mRNA-1"/>
    </source>
</evidence>
<organism evidence="3">
    <name type="scientific">Brugia timori</name>
    <dbReference type="NCBI Taxonomy" id="42155"/>
    <lineage>
        <taxon>Eukaryota</taxon>
        <taxon>Metazoa</taxon>
        <taxon>Ecdysozoa</taxon>
        <taxon>Nematoda</taxon>
        <taxon>Chromadorea</taxon>
        <taxon>Rhabditida</taxon>
        <taxon>Spirurina</taxon>
        <taxon>Spiruromorpha</taxon>
        <taxon>Filarioidea</taxon>
        <taxon>Onchocercidae</taxon>
        <taxon>Brugia</taxon>
    </lineage>
</organism>
<protein>
    <submittedName>
        <fullName evidence="3">GIIM domain-containing protein</fullName>
    </submittedName>
</protein>
<evidence type="ECO:0000313" key="2">
    <source>
        <dbReference type="Proteomes" id="UP000280834"/>
    </source>
</evidence>
<name>A0A0R3QP78_9BILA</name>
<dbReference type="Proteomes" id="UP000280834">
    <property type="component" value="Unassembled WGS sequence"/>
</dbReference>
<dbReference type="EMBL" id="UZAG01015994">
    <property type="protein sequence ID" value="VDO24983.1"/>
    <property type="molecule type" value="Genomic_DNA"/>
</dbReference>
<accession>A0A0R3QP78</accession>
<sequence>MVKTIFTLLDSIQFYFDALLRFGFYNSYKLVRLIKKKTEVVRWKLLKYNNENNNRHLPSC</sequence>
<proteinExistence type="predicted"/>
<reference evidence="1 2" key="2">
    <citation type="submission" date="2018-11" db="EMBL/GenBank/DDBJ databases">
        <authorList>
            <consortium name="Pathogen Informatics"/>
        </authorList>
    </citation>
    <scope>NUCLEOTIDE SEQUENCE [LARGE SCALE GENOMIC DNA]</scope>
</reference>
<gene>
    <name evidence="1" type="ORF">BTMF_LOCUS7564</name>
</gene>
<dbReference type="AlphaFoldDB" id="A0A0R3QP78"/>
<evidence type="ECO:0000313" key="1">
    <source>
        <dbReference type="EMBL" id="VDO24983.1"/>
    </source>
</evidence>
<keyword evidence="2" id="KW-1185">Reference proteome</keyword>
<reference evidence="3" key="1">
    <citation type="submission" date="2017-02" db="UniProtKB">
        <authorList>
            <consortium name="WormBaseParasite"/>
        </authorList>
    </citation>
    <scope>IDENTIFICATION</scope>
</reference>